<proteinExistence type="inferred from homology"/>
<evidence type="ECO:0000256" key="2">
    <source>
        <dbReference type="ARBA" id="ARBA00004998"/>
    </source>
</evidence>
<organism evidence="9 10">
    <name type="scientific">Tenacibaculum polynesiense</name>
    <dbReference type="NCBI Taxonomy" id="3137857"/>
    <lineage>
        <taxon>Bacteria</taxon>
        <taxon>Pseudomonadati</taxon>
        <taxon>Bacteroidota</taxon>
        <taxon>Flavobacteriia</taxon>
        <taxon>Flavobacteriales</taxon>
        <taxon>Flavobacteriaceae</taxon>
        <taxon>Tenacibaculum</taxon>
    </lineage>
</organism>
<dbReference type="CDD" id="cd00610">
    <property type="entry name" value="OAT_like"/>
    <property type="match status" value="1"/>
</dbReference>
<evidence type="ECO:0000256" key="4">
    <source>
        <dbReference type="ARBA" id="ARBA00022576"/>
    </source>
</evidence>
<dbReference type="InterPro" id="IPR015422">
    <property type="entry name" value="PyrdxlP-dep_Trfase_small"/>
</dbReference>
<dbReference type="EC" id="2.6.1.13" evidence="3"/>
<dbReference type="PROSITE" id="PS00600">
    <property type="entry name" value="AA_TRANSFER_CLASS_3"/>
    <property type="match status" value="1"/>
</dbReference>
<dbReference type="SUPFAM" id="SSF53383">
    <property type="entry name" value="PLP-dependent transferases"/>
    <property type="match status" value="1"/>
</dbReference>
<evidence type="ECO:0000256" key="8">
    <source>
        <dbReference type="RuleBase" id="RU003560"/>
    </source>
</evidence>
<keyword evidence="5 9" id="KW-0808">Transferase</keyword>
<gene>
    <name evidence="9" type="ORF">T190423A01A_10129</name>
</gene>
<dbReference type="Pfam" id="PF00202">
    <property type="entry name" value="Aminotran_3"/>
    <property type="match status" value="1"/>
</dbReference>
<sequence>MAVLDQLTSQQAIELEDKYGAHNYHPLPVVLSKGDGVYVWDVEGKKYYDFLSAYSAVNQGHCHPKIVGAMVNQAQTLTLTSRAFYNDMLGRYEKFATEYFGFDKLLPMNTGAEAVETALKLCRKWAYEVKGIEENEAQIIVCKNNFHGRTTTIISFSNDPVARKNFGPFTNGFIKIEYDNLKALEEALENNDNIAGFMAEPIQGEAGVYVPSEGYLAAAKALCEKHNVLFIADEVQTGIARTGQLLAVNHEDVQPDILILGKALSGGAYPVSAVLANDHIMKVIKPGNHGSTFGGNPVAAAVAIAALEVVRDEKLAENAERLGKIFRAELSEFAKENDLVTLVRGKGLLNAIVINDTEDSSTAWDICMKLRDNGLLAKPTHGNIIRFAPPLVMNEEQLMDCISIIKKTISEF</sequence>
<dbReference type="InterPro" id="IPR015421">
    <property type="entry name" value="PyrdxlP-dep_Trfase_major"/>
</dbReference>
<comment type="similarity">
    <text evidence="8">Belongs to the class-III pyridoxal-phosphate-dependent aminotransferase family.</text>
</comment>
<evidence type="ECO:0000256" key="5">
    <source>
        <dbReference type="ARBA" id="ARBA00022679"/>
    </source>
</evidence>
<protein>
    <recommendedName>
        <fullName evidence="3">ornithine aminotransferase</fullName>
        <ecNumber evidence="3">2.6.1.13</ecNumber>
    </recommendedName>
    <alternativeName>
        <fullName evidence="7">Ornithine--oxo-acid aminotransferase</fullName>
    </alternativeName>
</protein>
<evidence type="ECO:0000313" key="9">
    <source>
        <dbReference type="EMBL" id="CAL2101566.1"/>
    </source>
</evidence>
<comment type="cofactor">
    <cofactor evidence="1">
        <name>pyridoxal 5'-phosphate</name>
        <dbReference type="ChEBI" id="CHEBI:597326"/>
    </cofactor>
</comment>
<dbReference type="PANTHER" id="PTHR11986:SF18">
    <property type="entry name" value="ORNITHINE AMINOTRANSFERASE, MITOCHONDRIAL"/>
    <property type="match status" value="1"/>
</dbReference>
<evidence type="ECO:0000256" key="3">
    <source>
        <dbReference type="ARBA" id="ARBA00012924"/>
    </source>
</evidence>
<dbReference type="InterPro" id="IPR050103">
    <property type="entry name" value="Class-III_PLP-dep_AT"/>
</dbReference>
<dbReference type="Gene3D" id="3.90.1150.10">
    <property type="entry name" value="Aspartate Aminotransferase, domain 1"/>
    <property type="match status" value="1"/>
</dbReference>
<reference evidence="9 10" key="1">
    <citation type="submission" date="2024-05" db="EMBL/GenBank/DDBJ databases">
        <authorList>
            <person name="Duchaud E."/>
        </authorList>
    </citation>
    <scope>NUCLEOTIDE SEQUENCE [LARGE SCALE GENOMIC DNA]</scope>
    <source>
        <strain evidence="9">Ena-SAMPLE-TAB-13-05-2024-13:56:06:370-140308</strain>
    </source>
</reference>
<evidence type="ECO:0000256" key="7">
    <source>
        <dbReference type="ARBA" id="ARBA00030587"/>
    </source>
</evidence>
<comment type="caution">
    <text evidence="9">The sequence shown here is derived from an EMBL/GenBank/DDBJ whole genome shotgun (WGS) entry which is preliminary data.</text>
</comment>
<dbReference type="InterPro" id="IPR010164">
    <property type="entry name" value="Orn_aminotrans"/>
</dbReference>
<evidence type="ECO:0000256" key="6">
    <source>
        <dbReference type="ARBA" id="ARBA00022898"/>
    </source>
</evidence>
<dbReference type="Proteomes" id="UP001497527">
    <property type="component" value="Unassembled WGS sequence"/>
</dbReference>
<dbReference type="GO" id="GO:0004587">
    <property type="term" value="F:ornithine aminotransferase activity"/>
    <property type="evidence" value="ECO:0007669"/>
    <property type="project" value="UniProtKB-EC"/>
</dbReference>
<accession>A0ABM9P858</accession>
<keyword evidence="6 8" id="KW-0663">Pyridoxal phosphate</keyword>
<evidence type="ECO:0000256" key="1">
    <source>
        <dbReference type="ARBA" id="ARBA00001933"/>
    </source>
</evidence>
<dbReference type="PIRSF" id="PIRSF000521">
    <property type="entry name" value="Transaminase_4ab_Lys_Orn"/>
    <property type="match status" value="1"/>
</dbReference>
<dbReference type="Gene3D" id="3.40.640.10">
    <property type="entry name" value="Type I PLP-dependent aspartate aminotransferase-like (Major domain)"/>
    <property type="match status" value="1"/>
</dbReference>
<dbReference type="EMBL" id="CAXJIO010000010">
    <property type="protein sequence ID" value="CAL2101566.1"/>
    <property type="molecule type" value="Genomic_DNA"/>
</dbReference>
<keyword evidence="10" id="KW-1185">Reference proteome</keyword>
<dbReference type="InterPro" id="IPR015424">
    <property type="entry name" value="PyrdxlP-dep_Trfase"/>
</dbReference>
<dbReference type="NCBIfam" id="TIGR01885">
    <property type="entry name" value="Orn_aminotrans"/>
    <property type="match status" value="1"/>
</dbReference>
<dbReference type="PANTHER" id="PTHR11986">
    <property type="entry name" value="AMINOTRANSFERASE CLASS III"/>
    <property type="match status" value="1"/>
</dbReference>
<keyword evidence="4 9" id="KW-0032">Aminotransferase</keyword>
<dbReference type="RefSeq" id="WP_348715273.1">
    <property type="nucleotide sequence ID" value="NZ_CAXJIO010000010.1"/>
</dbReference>
<comment type="pathway">
    <text evidence="2">Amino-acid biosynthesis; L-proline biosynthesis; L-glutamate 5-semialdehyde from L-ornithine: step 1/1.</text>
</comment>
<name>A0ABM9P858_9FLAO</name>
<evidence type="ECO:0000313" key="10">
    <source>
        <dbReference type="Proteomes" id="UP001497527"/>
    </source>
</evidence>
<dbReference type="InterPro" id="IPR005814">
    <property type="entry name" value="Aminotrans_3"/>
</dbReference>
<dbReference type="InterPro" id="IPR049704">
    <property type="entry name" value="Aminotrans_3_PPA_site"/>
</dbReference>